<feature type="compositionally biased region" description="Acidic residues" evidence="1">
    <location>
        <begin position="382"/>
        <end position="409"/>
    </location>
</feature>
<accession>A0ABP7GLK8</accession>
<name>A0ABP7GLK8_9MICO</name>
<reference evidence="4" key="1">
    <citation type="journal article" date="2019" name="Int. J. Syst. Evol. Microbiol.">
        <title>The Global Catalogue of Microorganisms (GCM) 10K type strain sequencing project: providing services to taxonomists for standard genome sequencing and annotation.</title>
        <authorList>
            <consortium name="The Broad Institute Genomics Platform"/>
            <consortium name="The Broad Institute Genome Sequencing Center for Infectious Disease"/>
            <person name="Wu L."/>
            <person name="Ma J."/>
        </authorList>
    </citation>
    <scope>NUCLEOTIDE SEQUENCE [LARGE SCALE GENOMIC DNA]</scope>
    <source>
        <strain evidence="4">JCM 16950</strain>
    </source>
</reference>
<proteinExistence type="predicted"/>
<gene>
    <name evidence="3" type="ORF">GCM10022240_15660</name>
</gene>
<evidence type="ECO:0000259" key="2">
    <source>
        <dbReference type="Pfam" id="PF07179"/>
    </source>
</evidence>
<sequence length="409" mass="41104">MALFSRGPKAGDSSAQPPTEADVAEGATQSPGAADVSGAVSEAAAQAPAAADDAAAQAPAAGDAAAQAPAAGDAAAAEATAAASVDEEAPAVTISTTSYSGFGAVPATAAPAPTGEAPEPVETIPGLPDNVVLRSALNVLAESPEGHEVLNVARQLLQGNVYLRVQGNAQELMDAGAELPLAIANRDDGQFVLVYSSGEALAAAVKADGDTETSAMGQPAPAALQYALQNNFAGVIVDHASAPAAVVLPRVLIERIFAEMDPALVLKQLVVGPRTSETAAAVAEALTAAPLWIAVNRESEEADWGVAESRTDVGDRVLPIFSHPLEVVALGRGDRPMPFTAAQLGSALRGDEGINGVVVDPAGPWIRLDRADLAPVLALPEPEPDEQIEDEGDGDGGAADSDEAVDPEA</sequence>
<comment type="caution">
    <text evidence="3">The sequence shown here is derived from an EMBL/GenBank/DDBJ whole genome shotgun (WGS) entry which is preliminary data.</text>
</comment>
<dbReference type="Proteomes" id="UP001500540">
    <property type="component" value="Unassembled WGS sequence"/>
</dbReference>
<dbReference type="RefSeq" id="WP_344782279.1">
    <property type="nucleotide sequence ID" value="NZ_BAABAF010000005.1"/>
</dbReference>
<evidence type="ECO:0000313" key="3">
    <source>
        <dbReference type="EMBL" id="GAA3764204.1"/>
    </source>
</evidence>
<dbReference type="InterPro" id="IPR009839">
    <property type="entry name" value="SseB_N"/>
</dbReference>
<feature type="region of interest" description="Disordered" evidence="1">
    <location>
        <begin position="1"/>
        <end position="55"/>
    </location>
</feature>
<dbReference type="Pfam" id="PF07179">
    <property type="entry name" value="SseB"/>
    <property type="match status" value="2"/>
</dbReference>
<feature type="domain" description="SseB protein N-terminal" evidence="2">
    <location>
        <begin position="133"/>
        <end position="249"/>
    </location>
</feature>
<dbReference type="EMBL" id="BAABAF010000005">
    <property type="protein sequence ID" value="GAA3764204.1"/>
    <property type="molecule type" value="Genomic_DNA"/>
</dbReference>
<feature type="compositionally biased region" description="Low complexity" evidence="1">
    <location>
        <begin position="36"/>
        <end position="55"/>
    </location>
</feature>
<organism evidence="3 4">
    <name type="scientific">Microbacterium kribbense</name>
    <dbReference type="NCBI Taxonomy" id="433645"/>
    <lineage>
        <taxon>Bacteria</taxon>
        <taxon>Bacillati</taxon>
        <taxon>Actinomycetota</taxon>
        <taxon>Actinomycetes</taxon>
        <taxon>Micrococcales</taxon>
        <taxon>Microbacteriaceae</taxon>
        <taxon>Microbacterium</taxon>
    </lineage>
</organism>
<feature type="region of interest" description="Disordered" evidence="1">
    <location>
        <begin position="379"/>
        <end position="409"/>
    </location>
</feature>
<keyword evidence="4" id="KW-1185">Reference proteome</keyword>
<evidence type="ECO:0000256" key="1">
    <source>
        <dbReference type="SAM" id="MobiDB-lite"/>
    </source>
</evidence>
<feature type="domain" description="SseB protein N-terminal" evidence="2">
    <location>
        <begin position="274"/>
        <end position="370"/>
    </location>
</feature>
<protein>
    <recommendedName>
        <fullName evidence="2">SseB protein N-terminal domain-containing protein</fullName>
    </recommendedName>
</protein>
<evidence type="ECO:0000313" key="4">
    <source>
        <dbReference type="Proteomes" id="UP001500540"/>
    </source>
</evidence>